<keyword evidence="13" id="KW-1185">Reference proteome</keyword>
<dbReference type="Pfam" id="PF00059">
    <property type="entry name" value="Lectin_C"/>
    <property type="match status" value="1"/>
</dbReference>
<dbReference type="GO" id="GO:0016020">
    <property type="term" value="C:membrane"/>
    <property type="evidence" value="ECO:0007669"/>
    <property type="project" value="UniProtKB-SubCell"/>
</dbReference>
<evidence type="ECO:0000256" key="3">
    <source>
        <dbReference type="ARBA" id="ARBA00022734"/>
    </source>
</evidence>
<sequence length="263" mass="29908">MSEQTVTYVDLKFCTLPKEKTKQKGKPSRIPEISKQEVIYSDLKCRAPSKSQRKPTPTVSENRESCSESLSWQLIAVILGSLSLVLLVISGVLGALVRRQIEILSQQEEVLKSLTQLNETLENCTLERDNFKAQNTNLKGEKCSAYSDCWKPHGEKFYYFTKERKSYQECKAHCSSHGSKLLKIENKDEMNFLNPLAHFHWLGLTRKGIASDWKWEDGTPHPINLFPVIKSQPGKSCAVFNSGQAYTNSCDEQRHCACMKITK</sequence>
<protein>
    <recommendedName>
        <fullName evidence="8">Natural killer cells antigen CD94</fullName>
    </recommendedName>
    <alternativeName>
        <fullName evidence="9">Killer cell lectin-like receptor subfamily D member 1</fullName>
    </alternativeName>
</protein>
<dbReference type="GO" id="GO:0002223">
    <property type="term" value="P:stimulatory C-type lectin receptor signaling pathway"/>
    <property type="evidence" value="ECO:0007669"/>
    <property type="project" value="TreeGrafter"/>
</dbReference>
<dbReference type="PROSITE" id="PS50041">
    <property type="entry name" value="C_TYPE_LECTIN_2"/>
    <property type="match status" value="1"/>
</dbReference>
<dbReference type="AlphaFoldDB" id="A0A3Q0FHM3"/>
<keyword evidence="10" id="KW-0175">Coiled coil</keyword>
<dbReference type="GO" id="GO:0030246">
    <property type="term" value="F:carbohydrate binding"/>
    <property type="evidence" value="ECO:0007669"/>
    <property type="project" value="UniProtKB-KW"/>
</dbReference>
<accession>A0A3Q0FHM3</accession>
<keyword evidence="6 11" id="KW-0472">Membrane</keyword>
<organism evidence="13 14">
    <name type="scientific">Alligator sinensis</name>
    <name type="common">Chinese alligator</name>
    <dbReference type="NCBI Taxonomy" id="38654"/>
    <lineage>
        <taxon>Eukaryota</taxon>
        <taxon>Metazoa</taxon>
        <taxon>Chordata</taxon>
        <taxon>Craniata</taxon>
        <taxon>Vertebrata</taxon>
        <taxon>Euteleostomi</taxon>
        <taxon>Archelosauria</taxon>
        <taxon>Archosauria</taxon>
        <taxon>Crocodylia</taxon>
        <taxon>Alligatoridae</taxon>
        <taxon>Alligatorinae</taxon>
        <taxon>Alligator</taxon>
    </lineage>
</organism>
<evidence type="ECO:0000256" key="2">
    <source>
        <dbReference type="ARBA" id="ARBA00022692"/>
    </source>
</evidence>
<evidence type="ECO:0000313" key="14">
    <source>
        <dbReference type="RefSeq" id="XP_025047086.1"/>
    </source>
</evidence>
<dbReference type="InterPro" id="IPR050919">
    <property type="entry name" value="NKG2/CD94_NK_receptors"/>
</dbReference>
<feature type="coiled-coil region" evidence="10">
    <location>
        <begin position="104"/>
        <end position="141"/>
    </location>
</feature>
<evidence type="ECO:0000259" key="12">
    <source>
        <dbReference type="PROSITE" id="PS50041"/>
    </source>
</evidence>
<evidence type="ECO:0000256" key="6">
    <source>
        <dbReference type="ARBA" id="ARBA00023136"/>
    </source>
</evidence>
<dbReference type="InterPro" id="IPR016187">
    <property type="entry name" value="CTDL_fold"/>
</dbReference>
<dbReference type="RefSeq" id="XP_025047086.1">
    <property type="nucleotide sequence ID" value="XM_025191301.1"/>
</dbReference>
<keyword evidence="2 11" id="KW-0812">Transmembrane</keyword>
<evidence type="ECO:0000256" key="8">
    <source>
        <dbReference type="ARBA" id="ARBA00041193"/>
    </source>
</evidence>
<dbReference type="SUPFAM" id="SSF56436">
    <property type="entry name" value="C-type lectin-like"/>
    <property type="match status" value="1"/>
</dbReference>
<proteinExistence type="predicted"/>
<keyword evidence="4" id="KW-0735">Signal-anchor</keyword>
<feature type="transmembrane region" description="Helical" evidence="11">
    <location>
        <begin position="72"/>
        <end position="97"/>
    </location>
</feature>
<keyword evidence="7" id="KW-0325">Glycoprotein</keyword>
<dbReference type="InParanoid" id="A0A3Q0FHM3"/>
<dbReference type="InterPro" id="IPR016186">
    <property type="entry name" value="C-type_lectin-like/link_sf"/>
</dbReference>
<dbReference type="InterPro" id="IPR033992">
    <property type="entry name" value="NKR-like_CTLD"/>
</dbReference>
<feature type="domain" description="C-type lectin" evidence="12">
    <location>
        <begin position="153"/>
        <end position="259"/>
    </location>
</feature>
<evidence type="ECO:0000256" key="4">
    <source>
        <dbReference type="ARBA" id="ARBA00022968"/>
    </source>
</evidence>
<dbReference type="SMART" id="SM00034">
    <property type="entry name" value="CLECT"/>
    <property type="match status" value="1"/>
</dbReference>
<dbReference type="CDD" id="cd03593">
    <property type="entry name" value="CLECT_NK_receptors_like"/>
    <property type="match status" value="1"/>
</dbReference>
<dbReference type="GO" id="GO:0045954">
    <property type="term" value="P:positive regulation of natural killer cell mediated cytotoxicity"/>
    <property type="evidence" value="ECO:0007669"/>
    <property type="project" value="TreeGrafter"/>
</dbReference>
<keyword evidence="5 11" id="KW-1133">Transmembrane helix</keyword>
<evidence type="ECO:0000313" key="13">
    <source>
        <dbReference type="Proteomes" id="UP000189705"/>
    </source>
</evidence>
<evidence type="ECO:0000256" key="9">
    <source>
        <dbReference type="ARBA" id="ARBA00041489"/>
    </source>
</evidence>
<evidence type="ECO:0000256" key="5">
    <source>
        <dbReference type="ARBA" id="ARBA00022989"/>
    </source>
</evidence>
<dbReference type="Proteomes" id="UP000189705">
    <property type="component" value="Unplaced"/>
</dbReference>
<dbReference type="PANTHER" id="PTHR22800">
    <property type="entry name" value="C-TYPE LECTIN PROTEINS"/>
    <property type="match status" value="1"/>
</dbReference>
<dbReference type="PANTHER" id="PTHR22800:SF252">
    <property type="entry name" value="NATURAL KILLER CELLS ANTIGEN CD94"/>
    <property type="match status" value="1"/>
</dbReference>
<dbReference type="KEGG" id="asn:102371427"/>
<dbReference type="GeneID" id="102371427"/>
<name>A0A3Q0FHM3_ALLSI</name>
<evidence type="ECO:0000256" key="1">
    <source>
        <dbReference type="ARBA" id="ARBA00004606"/>
    </source>
</evidence>
<dbReference type="InterPro" id="IPR001304">
    <property type="entry name" value="C-type_lectin-like"/>
</dbReference>
<reference evidence="14" key="1">
    <citation type="submission" date="2025-08" db="UniProtKB">
        <authorList>
            <consortium name="RefSeq"/>
        </authorList>
    </citation>
    <scope>IDENTIFICATION</scope>
</reference>
<evidence type="ECO:0000256" key="11">
    <source>
        <dbReference type="SAM" id="Phobius"/>
    </source>
</evidence>
<evidence type="ECO:0000256" key="7">
    <source>
        <dbReference type="ARBA" id="ARBA00023180"/>
    </source>
</evidence>
<evidence type="ECO:0000256" key="10">
    <source>
        <dbReference type="SAM" id="Coils"/>
    </source>
</evidence>
<dbReference type="Gene3D" id="3.10.100.10">
    <property type="entry name" value="Mannose-Binding Protein A, subunit A"/>
    <property type="match status" value="1"/>
</dbReference>
<comment type="subcellular location">
    <subcellularLocation>
        <location evidence="1">Membrane</location>
        <topology evidence="1">Single-pass type II membrane protein</topology>
    </subcellularLocation>
</comment>
<gene>
    <name evidence="14" type="primary">LOC102371427</name>
</gene>
<keyword evidence="3" id="KW-0430">Lectin</keyword>